<dbReference type="PANTHER" id="PTHR32114">
    <property type="entry name" value="ABC TRANSPORTER ABCH.3"/>
    <property type="match status" value="1"/>
</dbReference>
<comment type="caution">
    <text evidence="6">The sequence shown here is derived from an EMBL/GenBank/DDBJ whole genome shotgun (WGS) entry which is preliminary data.</text>
</comment>
<evidence type="ECO:0000313" key="7">
    <source>
        <dbReference type="Proteomes" id="UP001523565"/>
    </source>
</evidence>
<dbReference type="SUPFAM" id="SSF52540">
    <property type="entry name" value="P-loop containing nucleoside triphosphate hydrolases"/>
    <property type="match status" value="2"/>
</dbReference>
<dbReference type="InterPro" id="IPR027417">
    <property type="entry name" value="P-loop_NTPase"/>
</dbReference>
<evidence type="ECO:0000313" key="6">
    <source>
        <dbReference type="EMBL" id="MCP1110887.1"/>
    </source>
</evidence>
<dbReference type="Proteomes" id="UP001523565">
    <property type="component" value="Unassembled WGS sequence"/>
</dbReference>
<dbReference type="EMBL" id="JAMZFV010000019">
    <property type="protein sequence ID" value="MCP1110887.1"/>
    <property type="molecule type" value="Genomic_DNA"/>
</dbReference>
<feature type="domain" description="Rad50/SbcC-type AAA" evidence="5">
    <location>
        <begin position="6"/>
        <end position="266"/>
    </location>
</feature>
<dbReference type="RefSeq" id="WP_262069768.1">
    <property type="nucleotide sequence ID" value="NZ_JAMXOC010000019.1"/>
</dbReference>
<dbReference type="PANTHER" id="PTHR32114:SF2">
    <property type="entry name" value="ABC TRANSPORTER ABCH.3"/>
    <property type="match status" value="1"/>
</dbReference>
<evidence type="ECO:0000256" key="3">
    <source>
        <dbReference type="ARBA" id="ARBA00013368"/>
    </source>
</evidence>
<comment type="subunit">
    <text evidence="2">Heterodimer of SbcC and SbcD.</text>
</comment>
<feature type="coiled-coil region" evidence="4">
    <location>
        <begin position="430"/>
        <end position="485"/>
    </location>
</feature>
<evidence type="ECO:0000256" key="1">
    <source>
        <dbReference type="ARBA" id="ARBA00006930"/>
    </source>
</evidence>
<dbReference type="Gene3D" id="3.40.50.300">
    <property type="entry name" value="P-loop containing nucleotide triphosphate hydrolases"/>
    <property type="match status" value="2"/>
</dbReference>
<keyword evidence="4" id="KW-0175">Coiled coil</keyword>
<dbReference type="Pfam" id="PF13476">
    <property type="entry name" value="AAA_23"/>
    <property type="match status" value="1"/>
</dbReference>
<reference evidence="6 7" key="1">
    <citation type="journal article" date="2022" name="Genome Biol. Evol.">
        <title>Host diet, physiology and behaviors set the stage for Lachnospiraceae cladogenesis.</title>
        <authorList>
            <person name="Vera-Ponce De Leon A."/>
            <person name="Schneider M."/>
            <person name="Jahnes B.C."/>
            <person name="Sadowski V."/>
            <person name="Camuy-Velez L.A."/>
            <person name="Duan J."/>
            <person name="Sabree Z.L."/>
        </authorList>
    </citation>
    <scope>NUCLEOTIDE SEQUENCE [LARGE SCALE GENOMIC DNA]</scope>
    <source>
        <strain evidence="6 7">PAL227</strain>
    </source>
</reference>
<protein>
    <recommendedName>
        <fullName evidence="3">Nuclease SbcCD subunit C</fullName>
    </recommendedName>
</protein>
<keyword evidence="7" id="KW-1185">Reference proteome</keyword>
<proteinExistence type="inferred from homology"/>
<sequence>MKIKTIEYENFRNFKDYGKIKCSTDGRLTVVYGKNGDGKTTLHQLFQWVFYGQIKFNKTTTDTLYNLALNDEKNYEDRFDVWGRIEFEHDGSNYSLTRTHTYKKGIDSTDKISEDFSLQKEDNEFNWKRVDRPNEAVERMLPSGLAEYFFFDGESMIADLRVKGRDSASKLRKAIYSMFDLDIVESALGHIGKADLKSTVIGKLYISKGTTVSSGSDISSKMTNIEMSQNKIEKAKEDIAKEENERKKQKQTINEISEKIGSTKSKEEYEEKRQKYVKERDAFIEKTKEDMQAFGNTIIEKYPQIIISKVVNDAKNKLKLKVDSERLPEGVNKRLITYLSSMNTKKCICGNTLGVAERSRIKRYQEMLPPLSYSSTYQDFKKTVERWKTDYDKDELESKIRAVISDQEFAHNRDRDIINLDEEEKKSGDIEDLIIARQEATDKVTELDESLSARKGLLDKLNLFLKQEMKKFDELTEKNEASQKASAKIEIMELVAQVFTNKLNIAAEEYSKKLQGTIQNLLDVMLTSKRKVSVSSDFTVRVTDSYNDESKSEGQFAVVSFAYIGGILKMIRENEDLKEKEFPLVLDGPFSKLDADQRQNVVDMLPELASQVIVFSKDDLHDVLKEDYVGNIYTITSNEEKNIAQVEEGKLWT</sequence>
<accession>A0ABT1EJK5</accession>
<evidence type="ECO:0000256" key="2">
    <source>
        <dbReference type="ARBA" id="ARBA00011322"/>
    </source>
</evidence>
<comment type="similarity">
    <text evidence="1">Belongs to the SMC family. SbcC subfamily.</text>
</comment>
<evidence type="ECO:0000256" key="4">
    <source>
        <dbReference type="SAM" id="Coils"/>
    </source>
</evidence>
<dbReference type="InterPro" id="IPR038729">
    <property type="entry name" value="Rad50/SbcC_AAA"/>
</dbReference>
<name>A0ABT1EJK5_9FIRM</name>
<evidence type="ECO:0000259" key="5">
    <source>
        <dbReference type="Pfam" id="PF13476"/>
    </source>
</evidence>
<organism evidence="6 7">
    <name type="scientific">Ohessyouella blattaphilus</name>
    <dbReference type="NCBI Taxonomy" id="2949333"/>
    <lineage>
        <taxon>Bacteria</taxon>
        <taxon>Bacillati</taxon>
        <taxon>Bacillota</taxon>
        <taxon>Clostridia</taxon>
        <taxon>Lachnospirales</taxon>
        <taxon>Lachnospiraceae</taxon>
        <taxon>Ohessyouella</taxon>
    </lineage>
</organism>
<feature type="coiled-coil region" evidence="4">
    <location>
        <begin position="218"/>
        <end position="286"/>
    </location>
</feature>
<gene>
    <name evidence="6" type="ORF">NK118_11565</name>
</gene>